<evidence type="ECO:0000313" key="2">
    <source>
        <dbReference type="EMBL" id="MBC8673980.1"/>
    </source>
</evidence>
<dbReference type="AlphaFoldDB" id="A0A926FNB0"/>
<organism evidence="2">
    <name type="scientific">Aeromonas hydrophila</name>
    <dbReference type="NCBI Taxonomy" id="644"/>
    <lineage>
        <taxon>Bacteria</taxon>
        <taxon>Pseudomonadati</taxon>
        <taxon>Pseudomonadota</taxon>
        <taxon>Gammaproteobacteria</taxon>
        <taxon>Aeromonadales</taxon>
        <taxon>Aeromonadaceae</taxon>
        <taxon>Aeromonas</taxon>
    </lineage>
</organism>
<keyword evidence="1" id="KW-0812">Transmembrane</keyword>
<sequence>MFTFLLKRFYQAVIVMFVISLVAFSIQDNLGIRCASWWDNRSPKPSATNCARRWASTILSSSNTAAS</sequence>
<feature type="transmembrane region" description="Helical" evidence="1">
    <location>
        <begin position="9"/>
        <end position="26"/>
    </location>
</feature>
<dbReference type="EMBL" id="JACLAN010000003">
    <property type="protein sequence ID" value="MBC8673980.1"/>
    <property type="molecule type" value="Genomic_DNA"/>
</dbReference>
<proteinExistence type="predicted"/>
<keyword evidence="1" id="KW-0472">Membrane</keyword>
<evidence type="ECO:0000256" key="1">
    <source>
        <dbReference type="SAM" id="Phobius"/>
    </source>
</evidence>
<accession>A0A926FNB0</accession>
<reference evidence="2" key="1">
    <citation type="submission" date="2020-07" db="EMBL/GenBank/DDBJ databases">
        <title>Carbapenem Resistant Aeromonas hydrophila Carrying blacphA7 Isolated from Two Solid Organ Transplant Patients.</title>
        <authorList>
            <person name="Hilt E."/>
            <person name="Fitzwater S.P."/>
            <person name="Ward K."/>
            <person name="De St Maurice A."/>
            <person name="Chandrasekaran S."/>
            <person name="Garner O.B."/>
            <person name="Yang S."/>
        </authorList>
    </citation>
    <scope>NUCLEOTIDE SEQUENCE</scope>
    <source>
        <strain evidence="2">B-1</strain>
    </source>
</reference>
<gene>
    <name evidence="2" type="ORF">H2136_09000</name>
</gene>
<name>A0A926FNB0_AERHY</name>
<keyword evidence="1" id="KW-1133">Transmembrane helix</keyword>
<comment type="caution">
    <text evidence="2">The sequence shown here is derived from an EMBL/GenBank/DDBJ whole genome shotgun (WGS) entry which is preliminary data.</text>
</comment>
<protein>
    <submittedName>
        <fullName evidence="2">Uncharacterized protein</fullName>
    </submittedName>
</protein>